<dbReference type="PROSITE" id="PS51257">
    <property type="entry name" value="PROKAR_LIPOPROTEIN"/>
    <property type="match status" value="1"/>
</dbReference>
<sequence>MSKLFAKLFLFSAVIFLTGASCVSFPGTSSKKSTPTGPTGWFFSKDSGESWKPMVLLPTADGVKSLSAVSVYALVEDKNDPKALYWLSRDNGLLYSYDDGATWQKSVEPVGSGFIYSIAIHPTDKCTIFATNGRQIFKTTDCNRSWTEMYREGVPSRTIKSLAINISPPFELYALEANGILLKSLDSGASWQIGHDFKEPTEKMIFDNNKAGLVYVATKENGLIRSRDSGVTWFNLKNSLKSFPGATQYRRLYLYPTQGEQVYWVSKYGILVSKNAGDDWDPINLITPPGGTSIYGFAVNPKNEKEIYYTSTIGTRSTFYRTIDGGKTWVTRKLPSSQIPVILRIHPNNPSWLYLGYTAMSN</sequence>
<gene>
    <name evidence="4" type="ORF">A2983_03780</name>
</gene>
<dbReference type="PANTHER" id="PTHR43739:SF5">
    <property type="entry name" value="EXO-ALPHA-SIALIDASE"/>
    <property type="match status" value="1"/>
</dbReference>
<dbReference type="EMBL" id="MFQH01000017">
    <property type="protein sequence ID" value="OGH78164.1"/>
    <property type="molecule type" value="Genomic_DNA"/>
</dbReference>
<evidence type="ECO:0000313" key="5">
    <source>
        <dbReference type="Proteomes" id="UP000177040"/>
    </source>
</evidence>
<feature type="chain" id="PRO_5009525693" description="Sortilin N-terminal domain-containing protein" evidence="2">
    <location>
        <begin position="27"/>
        <end position="362"/>
    </location>
</feature>
<dbReference type="AlphaFoldDB" id="A0A1F6N2Q8"/>
<dbReference type="InterPro" id="IPR036278">
    <property type="entry name" value="Sialidase_sf"/>
</dbReference>
<proteinExistence type="predicted"/>
<dbReference type="PANTHER" id="PTHR43739">
    <property type="entry name" value="XYLOGLUCANASE (EUROFUNG)"/>
    <property type="match status" value="1"/>
</dbReference>
<dbReference type="InterPro" id="IPR031778">
    <property type="entry name" value="Sortilin_N"/>
</dbReference>
<accession>A0A1F6N2Q8</accession>
<keyword evidence="1" id="KW-0677">Repeat</keyword>
<dbReference type="Pfam" id="PF15902">
    <property type="entry name" value="Sortilin-Vps10"/>
    <property type="match status" value="1"/>
</dbReference>
<organism evidence="4 5">
    <name type="scientific">Candidatus Magasanikbacteria bacterium RIFCSPLOWO2_01_FULL_40_15</name>
    <dbReference type="NCBI Taxonomy" id="1798686"/>
    <lineage>
        <taxon>Bacteria</taxon>
        <taxon>Candidatus Magasanikiibacteriota</taxon>
    </lineage>
</organism>
<evidence type="ECO:0000313" key="4">
    <source>
        <dbReference type="EMBL" id="OGH78164.1"/>
    </source>
</evidence>
<name>A0A1F6N2Q8_9BACT</name>
<evidence type="ECO:0000256" key="2">
    <source>
        <dbReference type="SAM" id="SignalP"/>
    </source>
</evidence>
<reference evidence="4 5" key="1">
    <citation type="journal article" date="2016" name="Nat. Commun.">
        <title>Thousands of microbial genomes shed light on interconnected biogeochemical processes in an aquifer system.</title>
        <authorList>
            <person name="Anantharaman K."/>
            <person name="Brown C.T."/>
            <person name="Hug L.A."/>
            <person name="Sharon I."/>
            <person name="Castelle C.J."/>
            <person name="Probst A.J."/>
            <person name="Thomas B.C."/>
            <person name="Singh A."/>
            <person name="Wilkins M.J."/>
            <person name="Karaoz U."/>
            <person name="Brodie E.L."/>
            <person name="Williams K.H."/>
            <person name="Hubbard S.S."/>
            <person name="Banfield J.F."/>
        </authorList>
    </citation>
    <scope>NUCLEOTIDE SEQUENCE [LARGE SCALE GENOMIC DNA]</scope>
</reference>
<dbReference type="Proteomes" id="UP000177040">
    <property type="component" value="Unassembled WGS sequence"/>
</dbReference>
<dbReference type="SUPFAM" id="SSF50939">
    <property type="entry name" value="Sialidases"/>
    <property type="match status" value="1"/>
</dbReference>
<comment type="caution">
    <text evidence="4">The sequence shown here is derived from an EMBL/GenBank/DDBJ whole genome shotgun (WGS) entry which is preliminary data.</text>
</comment>
<dbReference type="Gene3D" id="2.130.10.10">
    <property type="entry name" value="YVTN repeat-like/Quinoprotein amine dehydrogenase"/>
    <property type="match status" value="3"/>
</dbReference>
<dbReference type="InterPro" id="IPR015943">
    <property type="entry name" value="WD40/YVTN_repeat-like_dom_sf"/>
</dbReference>
<protein>
    <recommendedName>
        <fullName evidence="3">Sortilin N-terminal domain-containing protein</fullName>
    </recommendedName>
</protein>
<evidence type="ECO:0000256" key="1">
    <source>
        <dbReference type="ARBA" id="ARBA00022737"/>
    </source>
</evidence>
<evidence type="ECO:0000259" key="3">
    <source>
        <dbReference type="Pfam" id="PF15902"/>
    </source>
</evidence>
<dbReference type="InterPro" id="IPR052025">
    <property type="entry name" value="Xyloglucanase_GH74"/>
</dbReference>
<feature type="signal peptide" evidence="2">
    <location>
        <begin position="1"/>
        <end position="26"/>
    </location>
</feature>
<dbReference type="GO" id="GO:0010411">
    <property type="term" value="P:xyloglucan metabolic process"/>
    <property type="evidence" value="ECO:0007669"/>
    <property type="project" value="TreeGrafter"/>
</dbReference>
<keyword evidence="2" id="KW-0732">Signal</keyword>
<feature type="domain" description="Sortilin N-terminal" evidence="3">
    <location>
        <begin position="270"/>
        <end position="354"/>
    </location>
</feature>